<dbReference type="EMBL" id="AM420293">
    <property type="protein sequence ID" value="CAM04991.1"/>
    <property type="molecule type" value="Genomic_DNA"/>
</dbReference>
<reference evidence="1 2" key="1">
    <citation type="journal article" date="2007" name="Nat. Biotechnol.">
        <title>Complete genome sequence of the erythromycin-producing bacterium Saccharopolyspora erythraea NRRL23338.</title>
        <authorList>
            <person name="Oliynyk M."/>
            <person name="Samborskyy M."/>
            <person name="Lester J.B."/>
            <person name="Mironenko T."/>
            <person name="Scott N."/>
            <person name="Dickens S."/>
            <person name="Haydock S.F."/>
            <person name="Leadlay P.F."/>
        </authorList>
    </citation>
    <scope>NUCLEOTIDE SEQUENCE [LARGE SCALE GENOMIC DNA]</scope>
    <source>
        <strain evidence="2">ATCC 11635 / DSM 40517 / JCM 4748 / NBRC 13426 / NCIMB 8594 / NRRL 2338</strain>
    </source>
</reference>
<dbReference type="STRING" id="405948.SACE_5807"/>
<dbReference type="eggNOG" id="ENOG502ZG33">
    <property type="taxonomic scope" value="Bacteria"/>
</dbReference>
<evidence type="ECO:0000313" key="2">
    <source>
        <dbReference type="Proteomes" id="UP000006728"/>
    </source>
</evidence>
<keyword evidence="2" id="KW-1185">Reference proteome</keyword>
<evidence type="ECO:0000313" key="1">
    <source>
        <dbReference type="EMBL" id="CAM04991.1"/>
    </source>
</evidence>
<organism evidence="1 2">
    <name type="scientific">Saccharopolyspora erythraea (strain ATCC 11635 / DSM 40517 / JCM 4748 / NBRC 13426 / NCIMB 8594 / NRRL 2338)</name>
    <dbReference type="NCBI Taxonomy" id="405948"/>
    <lineage>
        <taxon>Bacteria</taxon>
        <taxon>Bacillati</taxon>
        <taxon>Actinomycetota</taxon>
        <taxon>Actinomycetes</taxon>
        <taxon>Pseudonocardiales</taxon>
        <taxon>Pseudonocardiaceae</taxon>
        <taxon>Saccharopolyspora</taxon>
    </lineage>
</organism>
<proteinExistence type="predicted"/>
<sequence>MGKGSHQIYVIRDSEGDEVGRFGITGHNREVSWTVMRSIEDSLKHLFGDSWMEEK</sequence>
<dbReference type="KEGG" id="sen:SACE_5807"/>
<gene>
    <name evidence="1" type="ordered locus">SACE_5807</name>
</gene>
<name>A4FLR6_SACEN</name>
<dbReference type="AlphaFoldDB" id="A4FLR6"/>
<dbReference type="Proteomes" id="UP000006728">
    <property type="component" value="Chromosome"/>
</dbReference>
<protein>
    <submittedName>
        <fullName evidence="1">Uncharacterized protein</fullName>
    </submittedName>
</protein>
<dbReference type="HOGENOM" id="CLU_3029734_0_0_11"/>
<accession>A4FLR6</accession>